<dbReference type="PANTHER" id="PTHR43695:SF1">
    <property type="entry name" value="RHAMNOGALACTURONAN ACETYLESTERASE"/>
    <property type="match status" value="1"/>
</dbReference>
<evidence type="ECO:0000259" key="3">
    <source>
        <dbReference type="Pfam" id="PF13472"/>
    </source>
</evidence>
<name>A0A173ZFU7_9BACE</name>
<dbReference type="InterPro" id="IPR008979">
    <property type="entry name" value="Galactose-bd-like_sf"/>
</dbReference>
<dbReference type="AlphaFoldDB" id="A0A173ZFU7"/>
<dbReference type="PANTHER" id="PTHR43695">
    <property type="entry name" value="PUTATIVE (AFU_ORTHOLOGUE AFUA_2G17250)-RELATED"/>
    <property type="match status" value="1"/>
</dbReference>
<dbReference type="STRING" id="338188.ERS852397_00779"/>
<dbReference type="EMBL" id="CYZH01000003">
    <property type="protein sequence ID" value="CUN74510.1"/>
    <property type="molecule type" value="Genomic_DNA"/>
</dbReference>
<proteinExistence type="inferred from homology"/>
<evidence type="ECO:0000256" key="2">
    <source>
        <dbReference type="ARBA" id="ARBA00022801"/>
    </source>
</evidence>
<keyword evidence="2 4" id="KW-0378">Hydrolase</keyword>
<dbReference type="InterPro" id="IPR036514">
    <property type="entry name" value="SGNH_hydro_sf"/>
</dbReference>
<dbReference type="Pfam" id="PF13472">
    <property type="entry name" value="Lipase_GDSL_2"/>
    <property type="match status" value="1"/>
</dbReference>
<dbReference type="InterPro" id="IPR037459">
    <property type="entry name" value="RhgT-like"/>
</dbReference>
<sequence>MKTTFIGLLFLVAPYINAQEKIRTFQLSDAPRYSEETGYGYDLTDTPEKGSKAPFFFSVRVPDGNYQVTVRLGNKKQAGVTTVRGESRRLFIDNLATQKGQFVDETFIINKRNPRISEKESVRIKPREKAKLNWDDKLTLEFNGDAPVCQSISIKPADPSVITVFLCGNSTVVDQDNEPWASWGQMIPHFFGTDVCIANYAESGESANTFIAAGRLKKALSQIKKGDYLFMEFGHNDQKQKGPGKGAYYSFMTSLKTFIDEARARGAYPVLVTPTQRRSFDATGHIRDTHEDYPEAMRWLAAKENVPLIDLNEMTRTLYEALGTETSKRAFVHYPAGAYPGQKQDFADNTHFNPYGAYQIAQCVIEGMKKAVPNLAKHLKIDPAYNPAYPDNPDTFHWNNSPFTEIEKPDGN</sequence>
<evidence type="ECO:0000313" key="4">
    <source>
        <dbReference type="EMBL" id="CUN74510.1"/>
    </source>
</evidence>
<dbReference type="RefSeq" id="WP_055278494.1">
    <property type="nucleotide sequence ID" value="NZ_CABIXA010000003.1"/>
</dbReference>
<dbReference type="Proteomes" id="UP000095517">
    <property type="component" value="Unassembled WGS sequence"/>
</dbReference>
<dbReference type="InterPro" id="IPR013830">
    <property type="entry name" value="SGNH_hydro"/>
</dbReference>
<evidence type="ECO:0000256" key="1">
    <source>
        <dbReference type="ARBA" id="ARBA00008668"/>
    </source>
</evidence>
<feature type="domain" description="SGNH hydrolase-type esterase" evidence="3">
    <location>
        <begin position="168"/>
        <end position="356"/>
    </location>
</feature>
<gene>
    <name evidence="4" type="primary">rhgT_2</name>
    <name evidence="4" type="ORF">ERS852397_00779</name>
</gene>
<protein>
    <submittedName>
        <fullName evidence="4">Rhamnogalacturonan acetylesterase</fullName>
        <ecNumber evidence="4">3.1.1.-</ecNumber>
    </submittedName>
</protein>
<dbReference type="GO" id="GO:0016788">
    <property type="term" value="F:hydrolase activity, acting on ester bonds"/>
    <property type="evidence" value="ECO:0007669"/>
    <property type="project" value="UniProtKB-ARBA"/>
</dbReference>
<organism evidence="4 5">
    <name type="scientific">Bacteroides finegoldii</name>
    <dbReference type="NCBI Taxonomy" id="338188"/>
    <lineage>
        <taxon>Bacteria</taxon>
        <taxon>Pseudomonadati</taxon>
        <taxon>Bacteroidota</taxon>
        <taxon>Bacteroidia</taxon>
        <taxon>Bacteroidales</taxon>
        <taxon>Bacteroidaceae</taxon>
        <taxon>Bacteroides</taxon>
    </lineage>
</organism>
<dbReference type="Gene3D" id="2.60.120.430">
    <property type="entry name" value="Galactose-binding lectin"/>
    <property type="match status" value="1"/>
</dbReference>
<evidence type="ECO:0000313" key="5">
    <source>
        <dbReference type="Proteomes" id="UP000095517"/>
    </source>
</evidence>
<dbReference type="Gene3D" id="3.40.50.1110">
    <property type="entry name" value="SGNH hydrolase"/>
    <property type="match status" value="1"/>
</dbReference>
<accession>A0A173ZFU7</accession>
<dbReference type="SUPFAM" id="SSF49785">
    <property type="entry name" value="Galactose-binding domain-like"/>
    <property type="match status" value="1"/>
</dbReference>
<comment type="similarity">
    <text evidence="1">Belongs to the 'GDSL' lipolytic enzyme family.</text>
</comment>
<dbReference type="SUPFAM" id="SSF52266">
    <property type="entry name" value="SGNH hydrolase"/>
    <property type="match status" value="1"/>
</dbReference>
<reference evidence="4 5" key="1">
    <citation type="submission" date="2015-09" db="EMBL/GenBank/DDBJ databases">
        <authorList>
            <consortium name="Pathogen Informatics"/>
        </authorList>
    </citation>
    <scope>NUCLEOTIDE SEQUENCE [LARGE SCALE GENOMIC DNA]</scope>
    <source>
        <strain evidence="4 5">2789STDY5608840</strain>
    </source>
</reference>
<dbReference type="CDD" id="cd01821">
    <property type="entry name" value="Rhamnogalacturan_acetylesterase_like"/>
    <property type="match status" value="1"/>
</dbReference>
<dbReference type="FunFam" id="3.40.50.1110:FF:000042">
    <property type="entry name" value="Rhamnogalacturonan acetylesterase RhgT"/>
    <property type="match status" value="1"/>
</dbReference>
<dbReference type="EC" id="3.1.1.-" evidence="4"/>